<dbReference type="PROSITE" id="PS00775">
    <property type="entry name" value="GLYCOSYL_HYDROL_F3"/>
    <property type="match status" value="1"/>
</dbReference>
<gene>
    <name evidence="6" type="ORF">GCM10007913_02200</name>
</gene>
<dbReference type="SUPFAM" id="SSF51445">
    <property type="entry name" value="(Trans)glycosidases"/>
    <property type="match status" value="1"/>
</dbReference>
<name>A0ABQ5U8P8_9HYPH</name>
<dbReference type="InterPro" id="IPR013783">
    <property type="entry name" value="Ig-like_fold"/>
</dbReference>
<keyword evidence="2 4" id="KW-0378">Hydrolase</keyword>
<sequence>MDMNDMTKTIDDLIAALTLEEQVSLLSGEDFWSLPAVERLGIAKLRVSDGPNGARGGGGLLGGVKAAAFPVGISLGASWNVELLREVGVALAAETKSKGAHMLLAPTVNIQRSVSNGRNFECYSEDPILTAELGAAYIGGLQSQGISATVKHFAGNESEIERTTMSSVIDERTLREVYLIPFEWAVKKGGTKGVMTAYNKVNGDFASEHNWLLTDVLRGDWGFDGLVMSDWFGSHSTAPTVNAGLDLEMPGPARDRGEKLIAAVEAGQVSRETIGDRVRAILSVMAWTGALADKGPHVEKAEDRPEHRALIRRAGAEGMVLLKNESVLPLPAGQRIAVIGPNAKIAQIMGGGSSQINPHYRVSPWDGLVSALGEEELVYAPGCGNARFEPLLTGALKIDYFANRTLSGEAVHSETMEAAEAFWLDMVGGGKVRADQFSARLTAQYVPERSGTYRVGIASAGLSRVYVDGKLVADAWSNWTRGRTFFEEGCDEVVGEVALEAGKPADITIEFASKDHSVLGVAAFRMGIGLPMGEADIAAAVEAAAGADVALVFIGRNGEWDTEGSDLPQIELPGAQNELVSAVARANSKTIVVLQTGGPVEMPWVDEVAGIVQAWYPGQEAGNAIADVLLGKAEPGGRLAQTFPAKWSDNPAFSQDLRVYPGLDGEVEYREGVFIGYRHYDQHGIRPLFPFGFGLSYTSFAYEAMAVDASAFEAKGAVSVSLDVRNTGTRAGSTLVQLYVSPAEAPVARPKKELKAFAKVALEPGETRRVDLTLDARAFAYFDVGTGAWLVAPGTYRLVLGTDAETLLSEETVLRTSPIVLRP</sequence>
<dbReference type="InterPro" id="IPR001764">
    <property type="entry name" value="Glyco_hydro_3_N"/>
</dbReference>
<dbReference type="Pfam" id="PF00933">
    <property type="entry name" value="Glyco_hydro_3"/>
    <property type="match status" value="1"/>
</dbReference>
<dbReference type="Pfam" id="PF14310">
    <property type="entry name" value="Fn3-like"/>
    <property type="match status" value="1"/>
</dbReference>
<evidence type="ECO:0000256" key="4">
    <source>
        <dbReference type="RuleBase" id="RU361161"/>
    </source>
</evidence>
<proteinExistence type="inferred from homology"/>
<evidence type="ECO:0000313" key="7">
    <source>
        <dbReference type="Proteomes" id="UP001161406"/>
    </source>
</evidence>
<reference evidence="6" key="2">
    <citation type="submission" date="2023-01" db="EMBL/GenBank/DDBJ databases">
        <title>Draft genome sequence of Devosia yakushimensis strain NBRC 103855.</title>
        <authorList>
            <person name="Sun Q."/>
            <person name="Mori K."/>
        </authorList>
    </citation>
    <scope>NUCLEOTIDE SEQUENCE</scope>
    <source>
        <strain evidence="6">NBRC 103855</strain>
    </source>
</reference>
<dbReference type="PANTHER" id="PTHR42715">
    <property type="entry name" value="BETA-GLUCOSIDASE"/>
    <property type="match status" value="1"/>
</dbReference>
<dbReference type="PROSITE" id="PS51820">
    <property type="entry name" value="PA14"/>
    <property type="match status" value="1"/>
</dbReference>
<keyword evidence="7" id="KW-1185">Reference proteome</keyword>
<dbReference type="InterPro" id="IPR037524">
    <property type="entry name" value="PA14/GLEYA"/>
</dbReference>
<dbReference type="Pfam" id="PF01915">
    <property type="entry name" value="Glyco_hydro_3_C"/>
    <property type="match status" value="1"/>
</dbReference>
<dbReference type="PRINTS" id="PR00133">
    <property type="entry name" value="GLHYDRLASE3"/>
</dbReference>
<dbReference type="Proteomes" id="UP001161406">
    <property type="component" value="Unassembled WGS sequence"/>
</dbReference>
<dbReference type="Pfam" id="PF07691">
    <property type="entry name" value="PA14"/>
    <property type="match status" value="1"/>
</dbReference>
<dbReference type="SUPFAM" id="SSF52279">
    <property type="entry name" value="Beta-D-glucan exohydrolase, C-terminal domain"/>
    <property type="match status" value="1"/>
</dbReference>
<evidence type="ECO:0000313" key="6">
    <source>
        <dbReference type="EMBL" id="GLQ08288.1"/>
    </source>
</evidence>
<dbReference type="SUPFAM" id="SSF56988">
    <property type="entry name" value="Anthrax protective antigen"/>
    <property type="match status" value="1"/>
</dbReference>
<dbReference type="Gene3D" id="2.60.40.10">
    <property type="entry name" value="Immunoglobulins"/>
    <property type="match status" value="1"/>
</dbReference>
<evidence type="ECO:0000259" key="5">
    <source>
        <dbReference type="PROSITE" id="PS51820"/>
    </source>
</evidence>
<comment type="caution">
    <text evidence="6">The sequence shown here is derived from an EMBL/GenBank/DDBJ whole genome shotgun (WGS) entry which is preliminary data.</text>
</comment>
<feature type="domain" description="PA14" evidence="5">
    <location>
        <begin position="391"/>
        <end position="542"/>
    </location>
</feature>
<dbReference type="InterPro" id="IPR011658">
    <property type="entry name" value="PA14_dom"/>
</dbReference>
<dbReference type="InterPro" id="IPR019800">
    <property type="entry name" value="Glyco_hydro_3_AS"/>
</dbReference>
<dbReference type="InterPro" id="IPR050288">
    <property type="entry name" value="Cellulose_deg_GH3"/>
</dbReference>
<reference evidence="6" key="1">
    <citation type="journal article" date="2014" name="Int. J. Syst. Evol. Microbiol.">
        <title>Complete genome of a new Firmicutes species belonging to the dominant human colonic microbiota ('Ruminococcus bicirculans') reveals two chromosomes and a selective capacity to utilize plant glucans.</title>
        <authorList>
            <consortium name="NISC Comparative Sequencing Program"/>
            <person name="Wegmann U."/>
            <person name="Louis P."/>
            <person name="Goesmann A."/>
            <person name="Henrissat B."/>
            <person name="Duncan S.H."/>
            <person name="Flint H.J."/>
        </authorList>
    </citation>
    <scope>NUCLEOTIDE SEQUENCE</scope>
    <source>
        <strain evidence="6">NBRC 103855</strain>
    </source>
</reference>
<dbReference type="InterPro" id="IPR017853">
    <property type="entry name" value="GH"/>
</dbReference>
<evidence type="ECO:0000256" key="3">
    <source>
        <dbReference type="ARBA" id="ARBA00023295"/>
    </source>
</evidence>
<evidence type="ECO:0000256" key="1">
    <source>
        <dbReference type="ARBA" id="ARBA00005336"/>
    </source>
</evidence>
<keyword evidence="3 4" id="KW-0326">Glycosidase</keyword>
<comment type="similarity">
    <text evidence="1 4">Belongs to the glycosyl hydrolase 3 family.</text>
</comment>
<evidence type="ECO:0000256" key="2">
    <source>
        <dbReference type="ARBA" id="ARBA00022801"/>
    </source>
</evidence>
<dbReference type="SMART" id="SM00758">
    <property type="entry name" value="PA14"/>
    <property type="match status" value="1"/>
</dbReference>
<dbReference type="GO" id="GO:0016787">
    <property type="term" value="F:hydrolase activity"/>
    <property type="evidence" value="ECO:0007669"/>
    <property type="project" value="UniProtKB-KW"/>
</dbReference>
<dbReference type="SMART" id="SM01217">
    <property type="entry name" value="Fn3_like"/>
    <property type="match status" value="1"/>
</dbReference>
<dbReference type="InterPro" id="IPR036881">
    <property type="entry name" value="Glyco_hydro_3_C_sf"/>
</dbReference>
<dbReference type="InterPro" id="IPR036962">
    <property type="entry name" value="Glyco_hydro_3_N_sf"/>
</dbReference>
<protein>
    <submittedName>
        <fullName evidence="6">Glycosyl hydrolase</fullName>
    </submittedName>
</protein>
<dbReference type="InterPro" id="IPR002772">
    <property type="entry name" value="Glyco_hydro_3_C"/>
</dbReference>
<dbReference type="PANTHER" id="PTHR42715:SF3">
    <property type="entry name" value="BETA-GLUCOSIDASE B-RELATED"/>
    <property type="match status" value="1"/>
</dbReference>
<organism evidence="6 7">
    <name type="scientific">Devosia yakushimensis</name>
    <dbReference type="NCBI Taxonomy" id="470028"/>
    <lineage>
        <taxon>Bacteria</taxon>
        <taxon>Pseudomonadati</taxon>
        <taxon>Pseudomonadota</taxon>
        <taxon>Alphaproteobacteria</taxon>
        <taxon>Hyphomicrobiales</taxon>
        <taxon>Devosiaceae</taxon>
        <taxon>Devosia</taxon>
    </lineage>
</organism>
<dbReference type="InterPro" id="IPR026891">
    <property type="entry name" value="Fn3-like"/>
</dbReference>
<accession>A0ABQ5U8P8</accession>
<dbReference type="Gene3D" id="3.20.20.300">
    <property type="entry name" value="Glycoside hydrolase, family 3, N-terminal domain"/>
    <property type="match status" value="1"/>
</dbReference>
<dbReference type="Gene3D" id="2.60.120.260">
    <property type="entry name" value="Galactose-binding domain-like"/>
    <property type="match status" value="1"/>
</dbReference>
<dbReference type="Gene3D" id="3.40.50.1700">
    <property type="entry name" value="Glycoside hydrolase family 3 C-terminal domain"/>
    <property type="match status" value="1"/>
</dbReference>
<dbReference type="EMBL" id="BSNG01000001">
    <property type="protein sequence ID" value="GLQ08288.1"/>
    <property type="molecule type" value="Genomic_DNA"/>
</dbReference>